<evidence type="ECO:0000313" key="1">
    <source>
        <dbReference type="EMBL" id="EQD72092.1"/>
    </source>
</evidence>
<dbReference type="AlphaFoldDB" id="T1BQI1"/>
<sequence length="81" mass="9185">KGITVPWNSNVVERLMGTVSKRCKHKCMSWTTRGSQGLLTLLVTRAVEPRTHEPFWRRKLYGDLSPLPHLGIEVTRLEAGS</sequence>
<comment type="caution">
    <text evidence="1">The sequence shown here is derived from an EMBL/GenBank/DDBJ whole genome shotgun (WGS) entry which is preliminary data.</text>
</comment>
<protein>
    <submittedName>
        <fullName evidence="1">Uncharacterized protein</fullName>
    </submittedName>
</protein>
<reference evidence="1" key="2">
    <citation type="journal article" date="2014" name="ISME J.">
        <title>Microbial stratification in low pH oxic and suboxic macroscopic growths along an acid mine drainage.</title>
        <authorList>
            <person name="Mendez-Garcia C."/>
            <person name="Mesa V."/>
            <person name="Sprenger R.R."/>
            <person name="Richter M."/>
            <person name="Diez M.S."/>
            <person name="Solano J."/>
            <person name="Bargiela R."/>
            <person name="Golyshina O.V."/>
            <person name="Manteca A."/>
            <person name="Ramos J.L."/>
            <person name="Gallego J.R."/>
            <person name="Llorente I."/>
            <person name="Martins Dos Santos V.A."/>
            <person name="Jensen O.N."/>
            <person name="Pelaez A.I."/>
            <person name="Sanchez J."/>
            <person name="Ferrer M."/>
        </authorList>
    </citation>
    <scope>NUCLEOTIDE SEQUENCE</scope>
</reference>
<reference evidence="1" key="1">
    <citation type="submission" date="2013-08" db="EMBL/GenBank/DDBJ databases">
        <authorList>
            <person name="Mendez C."/>
            <person name="Richter M."/>
            <person name="Ferrer M."/>
            <person name="Sanchez J."/>
        </authorList>
    </citation>
    <scope>NUCLEOTIDE SEQUENCE</scope>
</reference>
<name>T1BQI1_9ZZZZ</name>
<gene>
    <name evidence="1" type="ORF">B1B_04047</name>
</gene>
<feature type="non-terminal residue" evidence="1">
    <location>
        <position position="1"/>
    </location>
</feature>
<organism evidence="1">
    <name type="scientific">mine drainage metagenome</name>
    <dbReference type="NCBI Taxonomy" id="410659"/>
    <lineage>
        <taxon>unclassified sequences</taxon>
        <taxon>metagenomes</taxon>
        <taxon>ecological metagenomes</taxon>
    </lineage>
</organism>
<dbReference type="EMBL" id="AUZY01002532">
    <property type="protein sequence ID" value="EQD72092.1"/>
    <property type="molecule type" value="Genomic_DNA"/>
</dbReference>
<proteinExistence type="predicted"/>
<accession>T1BQI1</accession>